<organism evidence="3 4">
    <name type="scientific">Corynebacterium amycolatum</name>
    <dbReference type="NCBI Taxonomy" id="43765"/>
    <lineage>
        <taxon>Bacteria</taxon>
        <taxon>Bacillati</taxon>
        <taxon>Actinomycetota</taxon>
        <taxon>Actinomycetes</taxon>
        <taxon>Mycobacteriales</taxon>
        <taxon>Corynebacteriaceae</taxon>
        <taxon>Corynebacterium</taxon>
    </lineage>
</organism>
<evidence type="ECO:0000313" key="4">
    <source>
        <dbReference type="Proteomes" id="UP001223646"/>
    </source>
</evidence>
<gene>
    <name evidence="3" type="ORF">QP460_009225</name>
</gene>
<dbReference type="AlphaFoldDB" id="A0AAW9SZN7"/>
<reference evidence="3" key="2">
    <citation type="submission" date="2024-05" db="EMBL/GenBank/DDBJ databases">
        <authorList>
            <person name="Wolfe A."/>
        </authorList>
    </citation>
    <scope>NUCLEOTIDE SEQUENCE</scope>
    <source>
        <strain evidence="3">UMB1064</strain>
    </source>
</reference>
<dbReference type="SUPFAM" id="SSF54637">
    <property type="entry name" value="Thioesterase/thiol ester dehydrase-isomerase"/>
    <property type="match status" value="2"/>
</dbReference>
<dbReference type="PANTHER" id="PTHR43841:SF3">
    <property type="entry name" value="(3R)-HYDROXYACYL-ACP DEHYDRATASE SUBUNIT HADB"/>
    <property type="match status" value="1"/>
</dbReference>
<comment type="caution">
    <text evidence="3">The sequence shown here is derived from an EMBL/GenBank/DDBJ whole genome shotgun (WGS) entry which is preliminary data.</text>
</comment>
<comment type="similarity">
    <text evidence="1">Belongs to the enoyl-CoA hydratase/isomerase family.</text>
</comment>
<evidence type="ECO:0000313" key="3">
    <source>
        <dbReference type="EMBL" id="MEO3717766.1"/>
    </source>
</evidence>
<sequence length="320" mass="34334">MAKTLDAIPNLVPLYAKAAAGSAKKRPNSTEIKVDELVVKGVTVDADRDQDFRDVVGAPKSEQAFFGHIHALIMPIQMELMAADDFPLPMMGLVHTENTYREISPVTLGGKVDIAVKVAAFRAHRSGTEVVLESTVTSSTSGATLVEEQSVYLAKGVRLKDAEGFEEVQAQREAIKSGAETIKREQFKVPFPTAQWKLAGNTGRKWAKVSGDWNPIHITSVSAKALGMPAAIAHGMYTASRALAEAQVLPGQSYEFQISFGAPVVLPTTINVALTHTGDGAGAAHNLTEGSSNIGRAVNIVAWDRKKKRPHFTGSVRPLK</sequence>
<name>A0AAW9SZN7_CORAY</name>
<evidence type="ECO:0000256" key="1">
    <source>
        <dbReference type="ARBA" id="ARBA00005254"/>
    </source>
</evidence>
<dbReference type="RefSeq" id="WP_016421402.1">
    <property type="nucleotide sequence ID" value="NZ_JAKRDD010000014.1"/>
</dbReference>
<dbReference type="GO" id="GO:0006633">
    <property type="term" value="P:fatty acid biosynthetic process"/>
    <property type="evidence" value="ECO:0007669"/>
    <property type="project" value="InterPro"/>
</dbReference>
<dbReference type="PANTHER" id="PTHR43841">
    <property type="entry name" value="3-HYDROXYACYL-THIOESTER DEHYDRATASE HTDX-RELATED"/>
    <property type="match status" value="1"/>
</dbReference>
<dbReference type="InterPro" id="IPR002539">
    <property type="entry name" value="MaoC-like_dom"/>
</dbReference>
<dbReference type="Proteomes" id="UP001223646">
    <property type="component" value="Unassembled WGS sequence"/>
</dbReference>
<accession>A0AAW9SZN7</accession>
<feature type="domain" description="MaoC-like" evidence="2">
    <location>
        <begin position="204"/>
        <end position="284"/>
    </location>
</feature>
<dbReference type="Pfam" id="PF01575">
    <property type="entry name" value="MaoC_dehydratas"/>
    <property type="match status" value="1"/>
</dbReference>
<protein>
    <submittedName>
        <fullName evidence="3">MaoC/PaaZ C-terminal domain-containing protein</fullName>
    </submittedName>
</protein>
<proteinExistence type="inferred from homology"/>
<dbReference type="GO" id="GO:0004312">
    <property type="term" value="F:fatty acid synthase activity"/>
    <property type="evidence" value="ECO:0007669"/>
    <property type="project" value="InterPro"/>
</dbReference>
<dbReference type="PRINTS" id="PR01483">
    <property type="entry name" value="FASYNTHASE"/>
</dbReference>
<dbReference type="Gene3D" id="3.10.129.10">
    <property type="entry name" value="Hotdog Thioesterase"/>
    <property type="match status" value="1"/>
</dbReference>
<dbReference type="InterPro" id="IPR003965">
    <property type="entry name" value="Fatty_acid_synthase"/>
</dbReference>
<dbReference type="EMBL" id="JASOOY020000031">
    <property type="protein sequence ID" value="MEO3717766.1"/>
    <property type="molecule type" value="Genomic_DNA"/>
</dbReference>
<dbReference type="GO" id="GO:0005835">
    <property type="term" value="C:fatty acid synthase complex"/>
    <property type="evidence" value="ECO:0007669"/>
    <property type="project" value="InterPro"/>
</dbReference>
<evidence type="ECO:0000259" key="2">
    <source>
        <dbReference type="Pfam" id="PF01575"/>
    </source>
</evidence>
<reference evidence="3" key="1">
    <citation type="submission" date="2023-05" db="EMBL/GenBank/DDBJ databases">
        <authorList>
            <person name="Du J."/>
        </authorList>
    </citation>
    <scope>NUCLEOTIDE SEQUENCE</scope>
    <source>
        <strain evidence="3">UMB1064</strain>
    </source>
</reference>
<dbReference type="InterPro" id="IPR029069">
    <property type="entry name" value="HotDog_dom_sf"/>
</dbReference>